<accession>G2QVI3</accession>
<dbReference type="KEGG" id="ttt:THITE_116220"/>
<feature type="transmembrane region" description="Helical" evidence="5">
    <location>
        <begin position="161"/>
        <end position="179"/>
    </location>
</feature>
<sequence length="190" mass="20836">MAVLNTVANIASAVFGSLAPFHLLLYSTLLGTELYQTFVNTKVCYVTLPRSAFTTLQKRIFPIYFRSQSVLLLLTAVTLPPHGPLSLVQKRADWVPFAVAGVTALLNCLVHGPRTQKAMVDCIHQETRDALLGQQDDHNHGGSGPSADMQRLRKVFSRNHAMSIHLNLISIGAMVVYGWRLASRLAVAEA</sequence>
<dbReference type="EMBL" id="CP003009">
    <property type="protein sequence ID" value="AEO64673.1"/>
    <property type="molecule type" value="Genomic_DNA"/>
</dbReference>
<dbReference type="AlphaFoldDB" id="G2QVI3"/>
<dbReference type="GO" id="GO:0016020">
    <property type="term" value="C:membrane"/>
    <property type="evidence" value="ECO:0007669"/>
    <property type="project" value="UniProtKB-SubCell"/>
</dbReference>
<keyword evidence="2 5" id="KW-0812">Transmembrane</keyword>
<dbReference type="GeneID" id="11523924"/>
<keyword evidence="4 5" id="KW-0472">Membrane</keyword>
<reference evidence="7 8" key="1">
    <citation type="journal article" date="2011" name="Nat. Biotechnol.">
        <title>Comparative genomic analysis of the thermophilic biomass-degrading fungi Myceliophthora thermophila and Thielavia terrestris.</title>
        <authorList>
            <person name="Berka R.M."/>
            <person name="Grigoriev I.V."/>
            <person name="Otillar R."/>
            <person name="Salamov A."/>
            <person name="Grimwood J."/>
            <person name="Reid I."/>
            <person name="Ishmael N."/>
            <person name="John T."/>
            <person name="Darmond C."/>
            <person name="Moisan M.-C."/>
            <person name="Henrissat B."/>
            <person name="Coutinho P.M."/>
            <person name="Lombard V."/>
            <person name="Natvig D.O."/>
            <person name="Lindquist E."/>
            <person name="Schmutz J."/>
            <person name="Lucas S."/>
            <person name="Harris P."/>
            <person name="Powlowski J."/>
            <person name="Bellemare A."/>
            <person name="Taylor D."/>
            <person name="Butler G."/>
            <person name="de Vries R.P."/>
            <person name="Allijn I.E."/>
            <person name="van den Brink J."/>
            <person name="Ushinsky S."/>
            <person name="Storms R."/>
            <person name="Powell A.J."/>
            <person name="Paulsen I.T."/>
            <person name="Elbourne L.D.H."/>
            <person name="Baker S.E."/>
            <person name="Magnuson J."/>
            <person name="LaBoissiere S."/>
            <person name="Clutterbuck A.J."/>
            <person name="Martinez D."/>
            <person name="Wogulis M."/>
            <person name="de Leon A.L."/>
            <person name="Rey M.W."/>
            <person name="Tsang A."/>
        </authorList>
    </citation>
    <scope>NUCLEOTIDE SEQUENCE [LARGE SCALE GENOMIC DNA]</scope>
    <source>
        <strain evidence="8">ATCC 38088 / NRRL 8126</strain>
    </source>
</reference>
<evidence type="ECO:0000259" key="6">
    <source>
        <dbReference type="Pfam" id="PF13664"/>
    </source>
</evidence>
<dbReference type="Pfam" id="PF13664">
    <property type="entry name" value="DUF4149"/>
    <property type="match status" value="1"/>
</dbReference>
<evidence type="ECO:0000313" key="8">
    <source>
        <dbReference type="Proteomes" id="UP000008181"/>
    </source>
</evidence>
<dbReference type="RefSeq" id="XP_003651009.1">
    <property type="nucleotide sequence ID" value="XM_003650961.1"/>
</dbReference>
<gene>
    <name evidence="7" type="ORF">THITE_116220</name>
</gene>
<feature type="domain" description="TMEM205-like" evidence="6">
    <location>
        <begin position="24"/>
        <end position="121"/>
    </location>
</feature>
<name>G2QVI3_THETT</name>
<feature type="transmembrane region" description="Helical" evidence="5">
    <location>
        <begin position="94"/>
        <end position="110"/>
    </location>
</feature>
<evidence type="ECO:0000313" key="7">
    <source>
        <dbReference type="EMBL" id="AEO64673.1"/>
    </source>
</evidence>
<dbReference type="HOGENOM" id="CLU_094297_2_1_1"/>
<dbReference type="PANTHER" id="PTHR23241:SF102">
    <property type="entry name" value="LD23009P"/>
    <property type="match status" value="1"/>
</dbReference>
<protein>
    <recommendedName>
        <fullName evidence="6">TMEM205-like domain-containing protein</fullName>
    </recommendedName>
</protein>
<dbReference type="eggNOG" id="ENOG502S3VC">
    <property type="taxonomic scope" value="Eukaryota"/>
</dbReference>
<evidence type="ECO:0000256" key="3">
    <source>
        <dbReference type="ARBA" id="ARBA00022989"/>
    </source>
</evidence>
<dbReference type="InterPro" id="IPR053009">
    <property type="entry name" value="Xanthocillin_Biosynth-Assoc"/>
</dbReference>
<dbReference type="OrthoDB" id="1641132at2759"/>
<proteinExistence type="predicted"/>
<evidence type="ECO:0000256" key="4">
    <source>
        <dbReference type="ARBA" id="ARBA00023136"/>
    </source>
</evidence>
<evidence type="ECO:0000256" key="5">
    <source>
        <dbReference type="SAM" id="Phobius"/>
    </source>
</evidence>
<comment type="subcellular location">
    <subcellularLocation>
        <location evidence="1">Membrane</location>
    </subcellularLocation>
</comment>
<keyword evidence="3 5" id="KW-1133">Transmembrane helix</keyword>
<feature type="transmembrane region" description="Helical" evidence="5">
    <location>
        <begin position="63"/>
        <end position="82"/>
    </location>
</feature>
<dbReference type="PANTHER" id="PTHR23241">
    <property type="entry name" value="LATE EMBRYOGENESIS ABUNDANT PLANTS LEA-RELATED"/>
    <property type="match status" value="1"/>
</dbReference>
<evidence type="ECO:0000256" key="2">
    <source>
        <dbReference type="ARBA" id="ARBA00022692"/>
    </source>
</evidence>
<keyword evidence="8" id="KW-1185">Reference proteome</keyword>
<organism evidence="7 8">
    <name type="scientific">Thermothielavioides terrestris (strain ATCC 38088 / NRRL 8126)</name>
    <name type="common">Thielavia terrestris</name>
    <dbReference type="NCBI Taxonomy" id="578455"/>
    <lineage>
        <taxon>Eukaryota</taxon>
        <taxon>Fungi</taxon>
        <taxon>Dikarya</taxon>
        <taxon>Ascomycota</taxon>
        <taxon>Pezizomycotina</taxon>
        <taxon>Sordariomycetes</taxon>
        <taxon>Sordariomycetidae</taxon>
        <taxon>Sordariales</taxon>
        <taxon>Chaetomiaceae</taxon>
        <taxon>Thermothielavioides</taxon>
        <taxon>Thermothielavioides terrestris</taxon>
    </lineage>
</organism>
<evidence type="ECO:0000256" key="1">
    <source>
        <dbReference type="ARBA" id="ARBA00004370"/>
    </source>
</evidence>
<feature type="transmembrane region" description="Helical" evidence="5">
    <location>
        <begin position="6"/>
        <end position="26"/>
    </location>
</feature>
<dbReference type="InterPro" id="IPR025423">
    <property type="entry name" value="TMEM205-like"/>
</dbReference>
<dbReference type="Proteomes" id="UP000008181">
    <property type="component" value="Chromosome 1"/>
</dbReference>